<dbReference type="AlphaFoldDB" id="A0A9J6FFX4"/>
<evidence type="ECO:0000313" key="2">
    <source>
        <dbReference type="Proteomes" id="UP000821853"/>
    </source>
</evidence>
<dbReference type="Proteomes" id="UP000821853">
    <property type="component" value="Chromosome 1"/>
</dbReference>
<name>A0A9J6FFX4_HAELO</name>
<evidence type="ECO:0000313" key="1">
    <source>
        <dbReference type="EMBL" id="KAH9361986.1"/>
    </source>
</evidence>
<dbReference type="PANTHER" id="PTHR11505">
    <property type="entry name" value="L1 TRANSPOSABLE ELEMENT-RELATED"/>
    <property type="match status" value="1"/>
</dbReference>
<reference evidence="1 2" key="1">
    <citation type="journal article" date="2020" name="Cell">
        <title>Large-Scale Comparative Analyses of Tick Genomes Elucidate Their Genetic Diversity and Vector Capacities.</title>
        <authorList>
            <consortium name="Tick Genome and Microbiome Consortium (TIGMIC)"/>
            <person name="Jia N."/>
            <person name="Wang J."/>
            <person name="Shi W."/>
            <person name="Du L."/>
            <person name="Sun Y."/>
            <person name="Zhan W."/>
            <person name="Jiang J.F."/>
            <person name="Wang Q."/>
            <person name="Zhang B."/>
            <person name="Ji P."/>
            <person name="Bell-Sakyi L."/>
            <person name="Cui X.M."/>
            <person name="Yuan T.T."/>
            <person name="Jiang B.G."/>
            <person name="Yang W.F."/>
            <person name="Lam T.T."/>
            <person name="Chang Q.C."/>
            <person name="Ding S.J."/>
            <person name="Wang X.J."/>
            <person name="Zhu J.G."/>
            <person name="Ruan X.D."/>
            <person name="Zhao L."/>
            <person name="Wei J.T."/>
            <person name="Ye R.Z."/>
            <person name="Que T.C."/>
            <person name="Du C.H."/>
            <person name="Zhou Y.H."/>
            <person name="Cheng J.X."/>
            <person name="Dai P.F."/>
            <person name="Guo W.B."/>
            <person name="Han X.H."/>
            <person name="Huang E.J."/>
            <person name="Li L.F."/>
            <person name="Wei W."/>
            <person name="Gao Y.C."/>
            <person name="Liu J.Z."/>
            <person name="Shao H.Z."/>
            <person name="Wang X."/>
            <person name="Wang C.C."/>
            <person name="Yang T.C."/>
            <person name="Huo Q.B."/>
            <person name="Li W."/>
            <person name="Chen H.Y."/>
            <person name="Chen S.E."/>
            <person name="Zhou L.G."/>
            <person name="Ni X.B."/>
            <person name="Tian J.H."/>
            <person name="Sheng Y."/>
            <person name="Liu T."/>
            <person name="Pan Y.S."/>
            <person name="Xia L.Y."/>
            <person name="Li J."/>
            <person name="Zhao F."/>
            <person name="Cao W.C."/>
        </authorList>
    </citation>
    <scope>NUCLEOTIDE SEQUENCE [LARGE SCALE GENOMIC DNA]</scope>
    <source>
        <strain evidence="1">HaeL-2018</strain>
    </source>
</reference>
<dbReference type="Gene3D" id="3.30.70.1820">
    <property type="entry name" value="L1 transposable element, RRM domain"/>
    <property type="match status" value="1"/>
</dbReference>
<gene>
    <name evidence="1" type="ORF">HPB48_014925</name>
</gene>
<proteinExistence type="predicted"/>
<organism evidence="1 2">
    <name type="scientific">Haemaphysalis longicornis</name>
    <name type="common">Bush tick</name>
    <dbReference type="NCBI Taxonomy" id="44386"/>
    <lineage>
        <taxon>Eukaryota</taxon>
        <taxon>Metazoa</taxon>
        <taxon>Ecdysozoa</taxon>
        <taxon>Arthropoda</taxon>
        <taxon>Chelicerata</taxon>
        <taxon>Arachnida</taxon>
        <taxon>Acari</taxon>
        <taxon>Parasitiformes</taxon>
        <taxon>Ixodida</taxon>
        <taxon>Ixodoidea</taxon>
        <taxon>Ixodidae</taxon>
        <taxon>Haemaphysalinae</taxon>
        <taxon>Haemaphysalis</taxon>
    </lineage>
</organism>
<dbReference type="OrthoDB" id="6059368at2759"/>
<dbReference type="EMBL" id="JABSTR010000001">
    <property type="protein sequence ID" value="KAH9361986.1"/>
    <property type="molecule type" value="Genomic_DNA"/>
</dbReference>
<keyword evidence="2" id="KW-1185">Reference proteome</keyword>
<protein>
    <recommendedName>
        <fullName evidence="3">Endonuclease-reverse transcriptase</fullName>
    </recommendedName>
</protein>
<evidence type="ECO:0008006" key="3">
    <source>
        <dbReference type="Google" id="ProtNLM"/>
    </source>
</evidence>
<dbReference type="VEuPathDB" id="VectorBase:HLOH_065536"/>
<comment type="caution">
    <text evidence="1">The sequence shown here is derived from an EMBL/GenBank/DDBJ whole genome shotgun (WGS) entry which is preliminary data.</text>
</comment>
<dbReference type="InterPro" id="IPR004244">
    <property type="entry name" value="Transposase_22"/>
</dbReference>
<sequence length="242" mass="28559">MTRKVDDLDNRSRRSNLIIYGVKEEEKECEDILREKVAKEILQDILKVNTSCIERIRRLGRVHQQEEAKRRPIILKLLNCRDKTAILKQCRKLKGSEYSISEDYSKTVRDIRKKLWTRTKDNRDHKDKVYLTYDKVGNPCLLTKSGTTFSQKRRGEREYRMVRRKERTLLGHPKATIPTDIPTRHFELTNAYLNIPECIPTKSWQISTSRETLLSSINSENSTKRRMTGVTNKLPYSNFLPF</sequence>
<accession>A0A9J6FFX4</accession>